<evidence type="ECO:0000313" key="2">
    <source>
        <dbReference type="Proteomes" id="UP000287394"/>
    </source>
</evidence>
<dbReference type="SUPFAM" id="SSF49785">
    <property type="entry name" value="Galactose-binding domain-like"/>
    <property type="match status" value="1"/>
</dbReference>
<name>A0A402CV79_9BACT</name>
<dbReference type="AlphaFoldDB" id="A0A402CV79"/>
<accession>A0A402CV79</accession>
<dbReference type="InterPro" id="IPR008979">
    <property type="entry name" value="Galactose-bd-like_sf"/>
</dbReference>
<dbReference type="Proteomes" id="UP000287394">
    <property type="component" value="Chromosome"/>
</dbReference>
<sequence>MKWTVLPAVLGFSLLAGGAAMAAEDAAPKAALPLVIYAEAGADFPYIPSGYMGNTGAIKMDDACKDNPHAGKTCLKVTYTASDNWGGVVWQNPVNNWGDAQGGWNLTAAKRLTFWARGAKGGEVVTFLFGLIGKDKTSSDSGSGKLDKVTLTKEWKQYTIDLKGQDLKHIVTGFAWTLGADGAPVTFYLDDVKYS</sequence>
<dbReference type="OrthoDB" id="5511920at2"/>
<keyword evidence="2" id="KW-1185">Reference proteome</keyword>
<dbReference type="Gene3D" id="2.60.120.430">
    <property type="entry name" value="Galactose-binding lectin"/>
    <property type="match status" value="1"/>
</dbReference>
<gene>
    <name evidence="1" type="ORF">CCAX7_23550</name>
</gene>
<evidence type="ECO:0000313" key="1">
    <source>
        <dbReference type="EMBL" id="BDI30304.1"/>
    </source>
</evidence>
<dbReference type="KEGG" id="ccot:CCAX7_23550"/>
<reference evidence="1 2" key="1">
    <citation type="journal article" date="2019" name="Int. J. Syst. Evol. Microbiol.">
        <title>Capsulimonas corticalis gen. nov., sp. nov., an aerobic capsulated bacterium, of a novel bacterial order, Capsulimonadales ord. nov., of the class Armatimonadia of the phylum Armatimonadetes.</title>
        <authorList>
            <person name="Li J."/>
            <person name="Kudo C."/>
            <person name="Tonouchi A."/>
        </authorList>
    </citation>
    <scope>NUCLEOTIDE SEQUENCE [LARGE SCALE GENOMIC DNA]</scope>
    <source>
        <strain evidence="1 2">AX-7</strain>
    </source>
</reference>
<protein>
    <submittedName>
        <fullName evidence="1">Uncharacterized protein</fullName>
    </submittedName>
</protein>
<proteinExistence type="predicted"/>
<dbReference type="RefSeq" id="WP_119321268.1">
    <property type="nucleotide sequence ID" value="NZ_AP025739.1"/>
</dbReference>
<organism evidence="1 2">
    <name type="scientific">Capsulimonas corticalis</name>
    <dbReference type="NCBI Taxonomy" id="2219043"/>
    <lineage>
        <taxon>Bacteria</taxon>
        <taxon>Bacillati</taxon>
        <taxon>Armatimonadota</taxon>
        <taxon>Armatimonadia</taxon>
        <taxon>Capsulimonadales</taxon>
        <taxon>Capsulimonadaceae</taxon>
        <taxon>Capsulimonas</taxon>
    </lineage>
</organism>
<dbReference type="EMBL" id="AP025739">
    <property type="protein sequence ID" value="BDI30304.1"/>
    <property type="molecule type" value="Genomic_DNA"/>
</dbReference>